<sequence>MAGYGDDPTFETWLTDNGYTLPGTAPSPAVLRNRGSQYIDSVYGSHFVGRIAAYDQERQWPREGAIVGGKLIPSDVVPTAVVHASFYAAYQEATKPGSLSVIGSGATRVKRKKVGQLEVEYQAASDGSETGSDLTPIISIVDGMLAPFLRDDSVVCVGLMSVGC</sequence>
<accession>A0A9Q9DB53</accession>
<dbReference type="InterPro" id="IPR046787">
    <property type="entry name" value="DnaT_2"/>
</dbReference>
<organism evidence="2 3">
    <name type="scientific">Ensifer adhaerens</name>
    <name type="common">Sinorhizobium morelense</name>
    <dbReference type="NCBI Taxonomy" id="106592"/>
    <lineage>
        <taxon>Bacteria</taxon>
        <taxon>Pseudomonadati</taxon>
        <taxon>Pseudomonadota</taxon>
        <taxon>Alphaproteobacteria</taxon>
        <taxon>Hyphomicrobiales</taxon>
        <taxon>Rhizobiaceae</taxon>
        <taxon>Sinorhizobium/Ensifer group</taxon>
        <taxon>Ensifer</taxon>
    </lineage>
</organism>
<evidence type="ECO:0000313" key="3">
    <source>
        <dbReference type="Proteomes" id="UP001055460"/>
    </source>
</evidence>
<protein>
    <recommendedName>
        <fullName evidence="1">Putative DnaT-like domain-containing protein</fullName>
    </recommendedName>
</protein>
<gene>
    <name evidence="2" type="ORF">NE863_07050</name>
</gene>
<dbReference type="Pfam" id="PF20557">
    <property type="entry name" value="DnaT_2"/>
    <property type="match status" value="1"/>
</dbReference>
<name>A0A9Q9DB53_ENSAD</name>
<proteinExistence type="predicted"/>
<dbReference type="EMBL" id="CP098807">
    <property type="protein sequence ID" value="USJ24716.1"/>
    <property type="molecule type" value="Genomic_DNA"/>
</dbReference>
<dbReference type="RefSeq" id="WP_252160522.1">
    <property type="nucleotide sequence ID" value="NZ_CP098807.1"/>
</dbReference>
<dbReference type="AlphaFoldDB" id="A0A9Q9DB53"/>
<evidence type="ECO:0000313" key="2">
    <source>
        <dbReference type="EMBL" id="USJ24716.1"/>
    </source>
</evidence>
<evidence type="ECO:0000259" key="1">
    <source>
        <dbReference type="Pfam" id="PF20557"/>
    </source>
</evidence>
<dbReference type="Proteomes" id="UP001055460">
    <property type="component" value="Chromosome"/>
</dbReference>
<reference evidence="2" key="1">
    <citation type="submission" date="2022-06" db="EMBL/GenBank/DDBJ databases">
        <title>Physiological and biochemical characterization and genomic elucidation of a strain of the genus Ensifer adhaerens M8 that combines arsenic oxidation and chromium reduction.</title>
        <authorList>
            <person name="Li X."/>
            <person name="Yu c."/>
        </authorList>
    </citation>
    <scope>NUCLEOTIDE SEQUENCE</scope>
    <source>
        <strain evidence="2">M8</strain>
    </source>
</reference>
<feature type="domain" description="Putative DnaT-like" evidence="1">
    <location>
        <begin position="10"/>
        <end position="150"/>
    </location>
</feature>